<dbReference type="Proteomes" id="UP000069241">
    <property type="component" value="Chromosome"/>
</dbReference>
<dbReference type="InterPro" id="IPR001633">
    <property type="entry name" value="EAL_dom"/>
</dbReference>
<dbReference type="RefSeq" id="WP_062253474.1">
    <property type="nucleotide sequence ID" value="NZ_CP014229.1"/>
</dbReference>
<dbReference type="PROSITE" id="PS50883">
    <property type="entry name" value="EAL"/>
    <property type="match status" value="1"/>
</dbReference>
<name>A0A0X8JL38_9BACT</name>
<protein>
    <recommendedName>
        <fullName evidence="5">Diguanylate phosphodiesterase</fullName>
    </recommendedName>
</protein>
<dbReference type="InterPro" id="IPR014408">
    <property type="entry name" value="dGMP_Pdiesterase_EAL/HD-GYP"/>
</dbReference>
<evidence type="ECO:0000313" key="4">
    <source>
        <dbReference type="Proteomes" id="UP000069241"/>
    </source>
</evidence>
<evidence type="ECO:0000259" key="2">
    <source>
        <dbReference type="PROSITE" id="PS51833"/>
    </source>
</evidence>
<dbReference type="PIRSF" id="PIRSF003180">
    <property type="entry name" value="DiGMPpdiest_YuxH"/>
    <property type="match status" value="1"/>
</dbReference>
<organism evidence="3 4">
    <name type="scientific">Desulfovibrio fairfieldensis</name>
    <dbReference type="NCBI Taxonomy" id="44742"/>
    <lineage>
        <taxon>Bacteria</taxon>
        <taxon>Pseudomonadati</taxon>
        <taxon>Thermodesulfobacteriota</taxon>
        <taxon>Desulfovibrionia</taxon>
        <taxon>Desulfovibrionales</taxon>
        <taxon>Desulfovibrionaceae</taxon>
        <taxon>Desulfovibrio</taxon>
    </lineage>
</organism>
<gene>
    <name evidence="3" type="ORF">AXF13_11740</name>
</gene>
<dbReference type="Gene3D" id="3.20.20.450">
    <property type="entry name" value="EAL domain"/>
    <property type="match status" value="1"/>
</dbReference>
<dbReference type="InterPro" id="IPR035919">
    <property type="entry name" value="EAL_sf"/>
</dbReference>
<dbReference type="STRING" id="44742.AXF13_11740"/>
<dbReference type="Pfam" id="PF00563">
    <property type="entry name" value="EAL"/>
    <property type="match status" value="1"/>
</dbReference>
<dbReference type="KEGG" id="dfi:AXF13_11740"/>
<dbReference type="PROSITE" id="PS51833">
    <property type="entry name" value="HDOD"/>
    <property type="match status" value="1"/>
</dbReference>
<dbReference type="AlphaFoldDB" id="A0A0X8JL38"/>
<evidence type="ECO:0000313" key="3">
    <source>
        <dbReference type="EMBL" id="AMD90742.1"/>
    </source>
</evidence>
<dbReference type="InterPro" id="IPR052340">
    <property type="entry name" value="RNase_Y/CdgJ"/>
</dbReference>
<evidence type="ECO:0008006" key="5">
    <source>
        <dbReference type="Google" id="ProtNLM"/>
    </source>
</evidence>
<keyword evidence="4" id="KW-1185">Reference proteome</keyword>
<sequence>MLFFARQPIFTVRGTLYGYELLFRDQSNLAAANIQDGSQATSEIIVDGISFASAHSGARTKVFINIPDELLRSEILESLSPDMCILEILETVPCTRENIAVLRHLKSLGYTLALDDYRGQRGVEGFLDLVDIVKVDFQSAPARRLAGISEGLRTRGVTMLAEKVESYQEAEWAGNAGYELLQGFYFQRPELISAKRLTPDAHTKLRILYYLASGRIERKELFALLSYSPQLAFRLLNFVNSVAFSFREKIDSIKQAIVLMGVDRLRRWLSAMLIADQSHTSDTARELSILCVFRAHFLRDIAASSGSPYAEQLFALGLFSTLDAMHRTSFENLFERAFLNEAVKKALISQEGDFYPWLKAVLCLETGNIDEAARLFAALGVFDLREIVKKYRTAMTLASTFHTFAETL</sequence>
<reference evidence="4" key="1">
    <citation type="submission" date="2016-02" db="EMBL/GenBank/DDBJ databases">
        <authorList>
            <person name="Holder M.E."/>
            <person name="Ajami N.J."/>
            <person name="Petrosino J.F."/>
        </authorList>
    </citation>
    <scope>NUCLEOTIDE SEQUENCE [LARGE SCALE GENOMIC DNA]</scope>
    <source>
        <strain evidence="4">CCUG 45958</strain>
    </source>
</reference>
<feature type="domain" description="EAL" evidence="1">
    <location>
        <begin position="1"/>
        <end position="203"/>
    </location>
</feature>
<proteinExistence type="predicted"/>
<accession>A0A0X8JL38</accession>
<dbReference type="PANTHER" id="PTHR33525">
    <property type="match status" value="1"/>
</dbReference>
<dbReference type="SUPFAM" id="SSF109604">
    <property type="entry name" value="HD-domain/PDEase-like"/>
    <property type="match status" value="1"/>
</dbReference>
<dbReference type="PANTHER" id="PTHR33525:SF4">
    <property type="entry name" value="CYCLIC DI-GMP PHOSPHODIESTERASE CDGJ"/>
    <property type="match status" value="1"/>
</dbReference>
<dbReference type="Gene3D" id="1.10.3210.10">
    <property type="entry name" value="Hypothetical protein af1432"/>
    <property type="match status" value="1"/>
</dbReference>
<dbReference type="Pfam" id="PF08668">
    <property type="entry name" value="HDOD"/>
    <property type="match status" value="1"/>
</dbReference>
<dbReference type="SMART" id="SM00052">
    <property type="entry name" value="EAL"/>
    <property type="match status" value="1"/>
</dbReference>
<feature type="domain" description="HDOD" evidence="2">
    <location>
        <begin position="197"/>
        <end position="385"/>
    </location>
</feature>
<dbReference type="InterPro" id="IPR013976">
    <property type="entry name" value="HDOD"/>
</dbReference>
<dbReference type="EMBL" id="CP014229">
    <property type="protein sequence ID" value="AMD90742.1"/>
    <property type="molecule type" value="Genomic_DNA"/>
</dbReference>
<dbReference type="SUPFAM" id="SSF141868">
    <property type="entry name" value="EAL domain-like"/>
    <property type="match status" value="1"/>
</dbReference>
<evidence type="ECO:0000259" key="1">
    <source>
        <dbReference type="PROSITE" id="PS50883"/>
    </source>
</evidence>